<dbReference type="InterPro" id="IPR002645">
    <property type="entry name" value="STAS_dom"/>
</dbReference>
<dbReference type="InterPro" id="IPR013656">
    <property type="entry name" value="PAS_4"/>
</dbReference>
<reference evidence="6 7" key="1">
    <citation type="submission" date="2007-08" db="EMBL/GenBank/DDBJ databases">
        <title>Complete sequence of Roseiflexus castenholzii DSM 13941.</title>
        <authorList>
            <consortium name="US DOE Joint Genome Institute"/>
            <person name="Copeland A."/>
            <person name="Lucas S."/>
            <person name="Lapidus A."/>
            <person name="Barry K."/>
            <person name="Glavina del Rio T."/>
            <person name="Dalin E."/>
            <person name="Tice H."/>
            <person name="Pitluck S."/>
            <person name="Thompson L.S."/>
            <person name="Brettin T."/>
            <person name="Bruce D."/>
            <person name="Detter J.C."/>
            <person name="Han C."/>
            <person name="Tapia R."/>
            <person name="Schmutz J."/>
            <person name="Larimer F."/>
            <person name="Land M."/>
            <person name="Hauser L."/>
            <person name="Kyrpides N."/>
            <person name="Mikhailova N."/>
            <person name="Bryant D.A."/>
            <person name="Hanada S."/>
            <person name="Tsukatani Y."/>
            <person name="Richardson P."/>
        </authorList>
    </citation>
    <scope>NUCLEOTIDE SEQUENCE [LARGE SCALE GENOMIC DNA]</scope>
    <source>
        <strain evidence="7">DSM 13941 / HLO8</strain>
    </source>
</reference>
<dbReference type="NCBIfam" id="TIGR00229">
    <property type="entry name" value="sensory_box"/>
    <property type="match status" value="1"/>
</dbReference>
<accession>A7NRA3</accession>
<dbReference type="PROSITE" id="PS50801">
    <property type="entry name" value="STAS"/>
    <property type="match status" value="1"/>
</dbReference>
<evidence type="ECO:0000259" key="5">
    <source>
        <dbReference type="PROSITE" id="PS50801"/>
    </source>
</evidence>
<evidence type="ECO:0000259" key="4">
    <source>
        <dbReference type="PROSITE" id="PS50113"/>
    </source>
</evidence>
<dbReference type="SUPFAM" id="SSF52091">
    <property type="entry name" value="SpoIIaa-like"/>
    <property type="match status" value="1"/>
</dbReference>
<dbReference type="Pfam" id="PF00989">
    <property type="entry name" value="PAS"/>
    <property type="match status" value="1"/>
</dbReference>
<dbReference type="Proteomes" id="UP000000263">
    <property type="component" value="Chromosome"/>
</dbReference>
<dbReference type="PROSITE" id="PS50113">
    <property type="entry name" value="PAC"/>
    <property type="match status" value="2"/>
</dbReference>
<dbReference type="AlphaFoldDB" id="A7NRA3"/>
<dbReference type="GO" id="GO:0006355">
    <property type="term" value="P:regulation of DNA-templated transcription"/>
    <property type="evidence" value="ECO:0007669"/>
    <property type="project" value="InterPro"/>
</dbReference>
<dbReference type="InterPro" id="IPR013767">
    <property type="entry name" value="PAS_fold"/>
</dbReference>
<dbReference type="InterPro" id="IPR000014">
    <property type="entry name" value="PAS"/>
</dbReference>
<dbReference type="InterPro" id="IPR051932">
    <property type="entry name" value="Bact_StressResp_Reg"/>
</dbReference>
<dbReference type="Pfam" id="PF01740">
    <property type="entry name" value="STAS"/>
    <property type="match status" value="1"/>
</dbReference>
<sequence length="429" mass="47446">MSSIEEPTAEIERLRRRVAELEMILEQRRQDDEAIERLRAIIENTPDVISTADAEGRVVYTNQAGRQLFGTPDDTPRSDHRIPQFHPDWAADLILNEALPHAAREGRWSGETAVFDAQGREIPVAQVIIAHKNASGEVTHFSTVLRDISESKRVEATLRESEQRLLRFLDALPVGVFVVEPDGRPFYANRSAIELLGKGIMPEATTDQLAEIYRAFVAGTDQPYPTERMPLVRALHGEASSVDDMEIERPDGRVLIEIHGAPIRDVEGRIVYGMVAFTNITMRRRAEEAIRERAMQQQIIEAQQAALRELSTPLMPIAEGVVVMPIIGSIDSRRAQQIMETLLEGIAAHSADIAILDITGVRVVDTQVAGALVRAAQAARMLGARVVLSGISAEIAQTLVHIGAEMHEMIALHSLQQGIAYALEQRQAL</sequence>
<dbReference type="InterPro" id="IPR035965">
    <property type="entry name" value="PAS-like_dom_sf"/>
</dbReference>
<protein>
    <submittedName>
        <fullName evidence="6">Putative PAS/PAC sensor protein</fullName>
    </submittedName>
</protein>
<evidence type="ECO:0000259" key="3">
    <source>
        <dbReference type="PROSITE" id="PS50112"/>
    </source>
</evidence>
<dbReference type="SMART" id="SM00091">
    <property type="entry name" value="PAS"/>
    <property type="match status" value="2"/>
</dbReference>
<dbReference type="OrthoDB" id="9779734at2"/>
<dbReference type="PANTHER" id="PTHR33745:SF3">
    <property type="entry name" value="RSBT CO-ANTAGONIST PROTEIN RSBRC"/>
    <property type="match status" value="1"/>
</dbReference>
<dbReference type="STRING" id="383372.Rcas_4067"/>
<dbReference type="SUPFAM" id="SSF55785">
    <property type="entry name" value="PYP-like sensor domain (PAS domain)"/>
    <property type="match status" value="2"/>
</dbReference>
<feature type="domain" description="STAS" evidence="5">
    <location>
        <begin position="311"/>
        <end position="422"/>
    </location>
</feature>
<dbReference type="PANTHER" id="PTHR33745">
    <property type="entry name" value="RSBT ANTAGONIST PROTEIN RSBS-RELATED"/>
    <property type="match status" value="1"/>
</dbReference>
<feature type="domain" description="PAC" evidence="4">
    <location>
        <begin position="241"/>
        <end position="292"/>
    </location>
</feature>
<organism evidence="6 7">
    <name type="scientific">Roseiflexus castenholzii (strain DSM 13941 / HLO8)</name>
    <dbReference type="NCBI Taxonomy" id="383372"/>
    <lineage>
        <taxon>Bacteria</taxon>
        <taxon>Bacillati</taxon>
        <taxon>Chloroflexota</taxon>
        <taxon>Chloroflexia</taxon>
        <taxon>Chloroflexales</taxon>
        <taxon>Roseiflexineae</taxon>
        <taxon>Roseiflexaceae</taxon>
        <taxon>Roseiflexus</taxon>
    </lineage>
</organism>
<dbReference type="InterPro" id="IPR000700">
    <property type="entry name" value="PAS-assoc_C"/>
</dbReference>
<keyword evidence="2" id="KW-0175">Coiled coil</keyword>
<proteinExistence type="predicted"/>
<feature type="domain" description="PAS" evidence="3">
    <location>
        <begin position="34"/>
        <end position="70"/>
    </location>
</feature>
<dbReference type="KEGG" id="rca:Rcas_4067"/>
<feature type="coiled-coil region" evidence="2">
    <location>
        <begin position="4"/>
        <end position="31"/>
    </location>
</feature>
<dbReference type="Pfam" id="PF08448">
    <property type="entry name" value="PAS_4"/>
    <property type="match status" value="1"/>
</dbReference>
<keyword evidence="7" id="KW-1185">Reference proteome</keyword>
<gene>
    <name evidence="6" type="ordered locus">Rcas_4067</name>
</gene>
<dbReference type="Gene3D" id="3.30.750.24">
    <property type="entry name" value="STAS domain"/>
    <property type="match status" value="1"/>
</dbReference>
<feature type="domain" description="PAS" evidence="3">
    <location>
        <begin position="161"/>
        <end position="197"/>
    </location>
</feature>
<dbReference type="HOGENOM" id="CLU_026775_5_0_0"/>
<dbReference type="EMBL" id="CP000804">
    <property type="protein sequence ID" value="ABU60099.1"/>
    <property type="molecule type" value="Genomic_DNA"/>
</dbReference>
<dbReference type="CDD" id="cd07041">
    <property type="entry name" value="STAS_RsbR_RsbS_like"/>
    <property type="match status" value="1"/>
</dbReference>
<evidence type="ECO:0000313" key="6">
    <source>
        <dbReference type="EMBL" id="ABU60099.1"/>
    </source>
</evidence>
<dbReference type="CDD" id="cd00130">
    <property type="entry name" value="PAS"/>
    <property type="match status" value="1"/>
</dbReference>
<dbReference type="Gene3D" id="3.30.450.20">
    <property type="entry name" value="PAS domain"/>
    <property type="match status" value="2"/>
</dbReference>
<dbReference type="PROSITE" id="PS50112">
    <property type="entry name" value="PAS"/>
    <property type="match status" value="2"/>
</dbReference>
<evidence type="ECO:0000313" key="7">
    <source>
        <dbReference type="Proteomes" id="UP000000263"/>
    </source>
</evidence>
<dbReference type="eggNOG" id="COG1366">
    <property type="taxonomic scope" value="Bacteria"/>
</dbReference>
<feature type="domain" description="PAC" evidence="4">
    <location>
        <begin position="108"/>
        <end position="160"/>
    </location>
</feature>
<evidence type="ECO:0000256" key="1">
    <source>
        <dbReference type="ARBA" id="ARBA00022553"/>
    </source>
</evidence>
<name>A7NRA3_ROSCS</name>
<evidence type="ECO:0000256" key="2">
    <source>
        <dbReference type="SAM" id="Coils"/>
    </source>
</evidence>
<dbReference type="RefSeq" id="WP_012122520.1">
    <property type="nucleotide sequence ID" value="NC_009767.1"/>
</dbReference>
<keyword evidence="1" id="KW-0597">Phosphoprotein</keyword>
<dbReference type="InterPro" id="IPR036513">
    <property type="entry name" value="STAS_dom_sf"/>
</dbReference>